<feature type="domain" description="SLH" evidence="3">
    <location>
        <begin position="237"/>
        <end position="304"/>
    </location>
</feature>
<dbReference type="InterPro" id="IPR001119">
    <property type="entry name" value="SLH_dom"/>
</dbReference>
<feature type="chain" id="PRO_5045573469" description="SLH domain-containing protein" evidence="2">
    <location>
        <begin position="23"/>
        <end position="384"/>
    </location>
</feature>
<sequence>MRRIAAALLAMLLLAGCVAAVAAGGSSSDPLLTQSYITNTYIPETVAQADKEIQSGLGKVYDDALDELKAQAELYQARANALAGEGGGYAASFTEQRFKHGDVITLDTGSSGMLLAGSATISYASGGGVVDMTTAADVASGAAMTAQHRYLAAENTLCQLTVTSDTAVLAPQGFYSVVKSDATDYNELANALKEMGLFKGGDTAYGDGLMLENAPTRIEGLIMFLRLLGEEQAALATTEPCPFVDVPAWCQSYVTYAYAKGYTKGVGADSEELYFAPYVTITSGEYMTFVLRALGYQDSGSNPDFQWDSALLRSLELGCITDGEYKLLVEEPFLRAQVAYVSYYALDAKMKSGGTLLSHLASAGTLDSAKVKKVQAGVVTERIA</sequence>
<dbReference type="EMBL" id="JBBMFK010000002">
    <property type="protein sequence ID" value="MEQ2442218.1"/>
    <property type="molecule type" value="Genomic_DNA"/>
</dbReference>
<dbReference type="RefSeq" id="WP_294519957.1">
    <property type="nucleotide sequence ID" value="NZ_JBBMFK010000002.1"/>
</dbReference>
<dbReference type="PROSITE" id="PS51272">
    <property type="entry name" value="SLH"/>
    <property type="match status" value="1"/>
</dbReference>
<organism evidence="4 5">
    <name type="scientific">Pseudoflavonifractor intestinihominis</name>
    <dbReference type="NCBI Taxonomy" id="3133171"/>
    <lineage>
        <taxon>Bacteria</taxon>
        <taxon>Bacillati</taxon>
        <taxon>Bacillota</taxon>
        <taxon>Clostridia</taxon>
        <taxon>Eubacteriales</taxon>
        <taxon>Oscillospiraceae</taxon>
        <taxon>Pseudoflavonifractor</taxon>
    </lineage>
</organism>
<dbReference type="PROSITE" id="PS51257">
    <property type="entry name" value="PROKAR_LIPOPROTEIN"/>
    <property type="match status" value="1"/>
</dbReference>
<keyword evidence="5" id="KW-1185">Reference proteome</keyword>
<reference evidence="4 5" key="1">
    <citation type="submission" date="2024-03" db="EMBL/GenBank/DDBJ databases">
        <title>Human intestinal bacterial collection.</title>
        <authorList>
            <person name="Pauvert C."/>
            <person name="Hitch T.C.A."/>
            <person name="Clavel T."/>
        </authorList>
    </citation>
    <scope>NUCLEOTIDE SEQUENCE [LARGE SCALE GENOMIC DNA]</scope>
    <source>
        <strain evidence="4 5">CLA-AP-H29</strain>
    </source>
</reference>
<evidence type="ECO:0000256" key="2">
    <source>
        <dbReference type="SAM" id="SignalP"/>
    </source>
</evidence>
<keyword evidence="2" id="KW-0732">Signal</keyword>
<protein>
    <recommendedName>
        <fullName evidence="3">SLH domain-containing protein</fullName>
    </recommendedName>
</protein>
<name>A0ABV1E4I2_9FIRM</name>
<feature type="signal peptide" evidence="2">
    <location>
        <begin position="1"/>
        <end position="22"/>
    </location>
</feature>
<evidence type="ECO:0000313" key="4">
    <source>
        <dbReference type="EMBL" id="MEQ2442218.1"/>
    </source>
</evidence>
<evidence type="ECO:0000256" key="1">
    <source>
        <dbReference type="ARBA" id="ARBA00022737"/>
    </source>
</evidence>
<dbReference type="Proteomes" id="UP001464378">
    <property type="component" value="Unassembled WGS sequence"/>
</dbReference>
<comment type="caution">
    <text evidence="4">The sequence shown here is derived from an EMBL/GenBank/DDBJ whole genome shotgun (WGS) entry which is preliminary data.</text>
</comment>
<gene>
    <name evidence="4" type="ORF">WMO64_01895</name>
</gene>
<accession>A0ABV1E4I2</accession>
<keyword evidence="1" id="KW-0677">Repeat</keyword>
<evidence type="ECO:0000313" key="5">
    <source>
        <dbReference type="Proteomes" id="UP001464378"/>
    </source>
</evidence>
<proteinExistence type="predicted"/>
<evidence type="ECO:0000259" key="3">
    <source>
        <dbReference type="PROSITE" id="PS51272"/>
    </source>
</evidence>